<dbReference type="InterPro" id="IPR036909">
    <property type="entry name" value="Cyt_c-like_dom_sf"/>
</dbReference>
<keyword evidence="2" id="KW-0479">Metal-binding</keyword>
<dbReference type="Pfam" id="PF20601">
    <property type="entry name" value="DUF6797"/>
    <property type="match status" value="1"/>
</dbReference>
<name>A0ABT8LGA6_9BACT</name>
<protein>
    <submittedName>
        <fullName evidence="7">C-type cytochrome</fullName>
    </submittedName>
</protein>
<keyword evidence="1" id="KW-0349">Heme</keyword>
<dbReference type="InterPro" id="IPR009056">
    <property type="entry name" value="Cyt_c-like_dom"/>
</dbReference>
<dbReference type="SUPFAM" id="SSF63829">
    <property type="entry name" value="Calcium-dependent phosphotriesterase"/>
    <property type="match status" value="1"/>
</dbReference>
<evidence type="ECO:0000259" key="5">
    <source>
        <dbReference type="Pfam" id="PF13442"/>
    </source>
</evidence>
<keyword evidence="3" id="KW-0408">Iron</keyword>
<dbReference type="RefSeq" id="WP_346762160.1">
    <property type="nucleotide sequence ID" value="NZ_JAUJEB010000011.1"/>
</dbReference>
<dbReference type="PROSITE" id="PS51257">
    <property type="entry name" value="PROKAR_LIPOPROTEIN"/>
    <property type="match status" value="1"/>
</dbReference>
<evidence type="ECO:0000256" key="1">
    <source>
        <dbReference type="ARBA" id="ARBA00022617"/>
    </source>
</evidence>
<sequence>MKLIQSFNSFFHRSGAILSGIMLFALCMTAGCQSNKNPDSDITFTLSNEQLPDYETNIDHAGLIEELDEDAFERGMEIYTSVCYNCHGNPEHDGSLPTAHKFWRDEFKVKNDPFSMYQVLTRGYGTMPPQLQLVPLEKYDVIHFIRENFIREENPDQYFAVNDDYLEKLPQGESEGPEPVEKRPWAEMDYGDFLINTYELAGKNTPLRNMSDGEAPLKDEDFSYANFAYKGIAVRLDEGKGGVSAGKSWMIFDHDLLRVAGGWSGEGFIDWDGILFNGRHNISPRTIGDLHFSNPVAPGWADPATGSFDDPRFTARDGRKFGPLPHNWARFKGIYHHEQKVIISYHVGEADILELLDVEYNSRPVYTRNLHITNASGKLKMHVASNHAGVVLKGEGARLIKEKGQTFLLISGTGERILKLLIAESPDGLEEYSQNSAKPIPLIQYTSGGLPHYPEVLTTSINPGKTGGPFEVDFLTSPTTNKWNSRLRMSGIDFFADKNKAVVCCTEGDVWIIEGLTDGKGELSWRRIASGLFQPLGVKVVDERIYVTCRDQLVRLNDLNGDGETDFYESFNNDHQVTDHFHEFAMGLQTDKEGNFYYAKGARHAREGLVPQHGTLIKVSKDGSTSEIMATGLRASNGVCINPDGSFIVTDQEGHWNPMNRINWIDQKGFYGNMFAHNPPKDSSDQGMVQPLAWVDAELDRSPSELVWVNSDEWGPLNGSLLDLSYGYGTVLLVPHESVNAQMQGGVFQLPIPAFQTGVMRGRFNPADGQLYACGMSAWGTQQMYQAGALYRIKYSGKPVHAPVELNAIQSGIRIRFSDKLDRKSVGEVSNFAVKTWDLKRSREYGSDHYNEMPLTISSVKLAADEQTILISIPGIKPVWQMEIAYSIKDKNGKEVKGVIQNTIHNLGEDPSPNM</sequence>
<dbReference type="Proteomes" id="UP001172083">
    <property type="component" value="Unassembled WGS sequence"/>
</dbReference>
<feature type="domain" description="DUF6797" evidence="6">
    <location>
        <begin position="250"/>
        <end position="354"/>
    </location>
</feature>
<keyword evidence="4" id="KW-0732">Signal</keyword>
<accession>A0ABT8LGA6</accession>
<evidence type="ECO:0000256" key="2">
    <source>
        <dbReference type="ARBA" id="ARBA00022723"/>
    </source>
</evidence>
<feature type="signal peptide" evidence="4">
    <location>
        <begin position="1"/>
        <end position="30"/>
    </location>
</feature>
<evidence type="ECO:0000259" key="6">
    <source>
        <dbReference type="Pfam" id="PF20601"/>
    </source>
</evidence>
<evidence type="ECO:0000313" key="8">
    <source>
        <dbReference type="Proteomes" id="UP001172083"/>
    </source>
</evidence>
<feature type="chain" id="PRO_5045448779" evidence="4">
    <location>
        <begin position="31"/>
        <end position="915"/>
    </location>
</feature>
<reference evidence="7" key="1">
    <citation type="submission" date="2023-06" db="EMBL/GenBank/DDBJ databases">
        <title>Genomic of Agaribacillus aureum.</title>
        <authorList>
            <person name="Wang G."/>
        </authorList>
    </citation>
    <scope>NUCLEOTIDE SEQUENCE</scope>
    <source>
        <strain evidence="7">BMA12</strain>
    </source>
</reference>
<dbReference type="EMBL" id="JAUJEB010000011">
    <property type="protein sequence ID" value="MDN5216823.1"/>
    <property type="molecule type" value="Genomic_DNA"/>
</dbReference>
<dbReference type="InterPro" id="IPR011042">
    <property type="entry name" value="6-blade_b-propeller_TolB-like"/>
</dbReference>
<evidence type="ECO:0000313" key="7">
    <source>
        <dbReference type="EMBL" id="MDN5216823.1"/>
    </source>
</evidence>
<dbReference type="Pfam" id="PF13442">
    <property type="entry name" value="Cytochrome_CBB3"/>
    <property type="match status" value="1"/>
</dbReference>
<proteinExistence type="predicted"/>
<dbReference type="Gene3D" id="1.10.760.10">
    <property type="entry name" value="Cytochrome c-like domain"/>
    <property type="match status" value="1"/>
</dbReference>
<feature type="domain" description="Cytochrome c" evidence="5">
    <location>
        <begin position="71"/>
        <end position="145"/>
    </location>
</feature>
<dbReference type="Gene3D" id="2.120.10.30">
    <property type="entry name" value="TolB, C-terminal domain"/>
    <property type="match status" value="1"/>
</dbReference>
<dbReference type="PANTHER" id="PTHR33546:SF1">
    <property type="entry name" value="LARGE, MULTIFUNCTIONAL SECRETED PROTEIN"/>
    <property type="match status" value="1"/>
</dbReference>
<dbReference type="InterPro" id="IPR046476">
    <property type="entry name" value="DUF6797"/>
</dbReference>
<dbReference type="PANTHER" id="PTHR33546">
    <property type="entry name" value="LARGE, MULTIFUNCTIONAL SECRETED PROTEIN-RELATED"/>
    <property type="match status" value="1"/>
</dbReference>
<keyword evidence="8" id="KW-1185">Reference proteome</keyword>
<gene>
    <name evidence="7" type="ORF">QQ020_32430</name>
</gene>
<evidence type="ECO:0000256" key="3">
    <source>
        <dbReference type="ARBA" id="ARBA00023004"/>
    </source>
</evidence>
<dbReference type="SUPFAM" id="SSF46626">
    <property type="entry name" value="Cytochrome c"/>
    <property type="match status" value="1"/>
</dbReference>
<evidence type="ECO:0000256" key="4">
    <source>
        <dbReference type="SAM" id="SignalP"/>
    </source>
</evidence>
<organism evidence="7 8">
    <name type="scientific">Agaribacillus aureus</name>
    <dbReference type="NCBI Taxonomy" id="3051825"/>
    <lineage>
        <taxon>Bacteria</taxon>
        <taxon>Pseudomonadati</taxon>
        <taxon>Bacteroidota</taxon>
        <taxon>Cytophagia</taxon>
        <taxon>Cytophagales</taxon>
        <taxon>Splendidivirgaceae</taxon>
        <taxon>Agaribacillus</taxon>
    </lineage>
</organism>
<comment type="caution">
    <text evidence="7">The sequence shown here is derived from an EMBL/GenBank/DDBJ whole genome shotgun (WGS) entry which is preliminary data.</text>
</comment>